<keyword evidence="6 9" id="KW-1133">Transmembrane helix</keyword>
<protein>
    <recommendedName>
        <fullName evidence="9">Protein translocase subunit SecE</fullName>
    </recommendedName>
</protein>
<dbReference type="GO" id="GO:0065002">
    <property type="term" value="P:intracellular protein transmembrane transport"/>
    <property type="evidence" value="ECO:0007669"/>
    <property type="project" value="UniProtKB-UniRule"/>
</dbReference>
<keyword evidence="2 9" id="KW-0813">Transport</keyword>
<dbReference type="NCBIfam" id="TIGR00964">
    <property type="entry name" value="secE_bact"/>
    <property type="match status" value="1"/>
</dbReference>
<dbReference type="Proteomes" id="UP000178943">
    <property type="component" value="Unassembled WGS sequence"/>
</dbReference>
<feature type="transmembrane region" description="Helical" evidence="9">
    <location>
        <begin position="38"/>
        <end position="61"/>
    </location>
</feature>
<dbReference type="PROSITE" id="PS01067">
    <property type="entry name" value="SECE_SEC61G"/>
    <property type="match status" value="1"/>
</dbReference>
<evidence type="ECO:0000256" key="5">
    <source>
        <dbReference type="ARBA" id="ARBA00022927"/>
    </source>
</evidence>
<dbReference type="InterPro" id="IPR038379">
    <property type="entry name" value="SecE_sf"/>
</dbReference>
<comment type="caution">
    <text evidence="10">The sequence shown here is derived from an EMBL/GenBank/DDBJ whole genome shotgun (WGS) entry which is preliminary data.</text>
</comment>
<evidence type="ECO:0000256" key="9">
    <source>
        <dbReference type="HAMAP-Rule" id="MF_00422"/>
    </source>
</evidence>
<dbReference type="Pfam" id="PF00584">
    <property type="entry name" value="SecE"/>
    <property type="match status" value="1"/>
</dbReference>
<evidence type="ECO:0000256" key="1">
    <source>
        <dbReference type="ARBA" id="ARBA00004370"/>
    </source>
</evidence>
<evidence type="ECO:0000256" key="6">
    <source>
        <dbReference type="ARBA" id="ARBA00022989"/>
    </source>
</evidence>
<comment type="subcellular location">
    <subcellularLocation>
        <location evidence="9">Cell membrane</location>
        <topology evidence="9">Single-pass membrane protein</topology>
    </subcellularLocation>
    <subcellularLocation>
        <location evidence="1">Membrane</location>
    </subcellularLocation>
</comment>
<proteinExistence type="inferred from homology"/>
<reference evidence="10 11" key="1">
    <citation type="journal article" date="2016" name="Nat. Commun.">
        <title>Thousands of microbial genomes shed light on interconnected biogeochemical processes in an aquifer system.</title>
        <authorList>
            <person name="Anantharaman K."/>
            <person name="Brown C.T."/>
            <person name="Hug L.A."/>
            <person name="Sharon I."/>
            <person name="Castelle C.J."/>
            <person name="Probst A.J."/>
            <person name="Thomas B.C."/>
            <person name="Singh A."/>
            <person name="Wilkins M.J."/>
            <person name="Karaoz U."/>
            <person name="Brodie E.L."/>
            <person name="Williams K.H."/>
            <person name="Hubbard S.S."/>
            <person name="Banfield J.F."/>
        </authorList>
    </citation>
    <scope>NUCLEOTIDE SEQUENCE [LARGE SCALE GENOMIC DNA]</scope>
</reference>
<keyword evidence="4 9" id="KW-0812">Transmembrane</keyword>
<dbReference type="GO" id="GO:0006605">
    <property type="term" value="P:protein targeting"/>
    <property type="evidence" value="ECO:0007669"/>
    <property type="project" value="UniProtKB-UniRule"/>
</dbReference>
<dbReference type="EMBL" id="MFGW01000204">
    <property type="protein sequence ID" value="OGF59965.1"/>
    <property type="molecule type" value="Genomic_DNA"/>
</dbReference>
<dbReference type="PANTHER" id="PTHR33910:SF1">
    <property type="entry name" value="PROTEIN TRANSLOCASE SUBUNIT SECE"/>
    <property type="match status" value="1"/>
</dbReference>
<comment type="similarity">
    <text evidence="9">Belongs to the SecE/SEC61-gamma family.</text>
</comment>
<keyword evidence="7 9" id="KW-0811">Translocation</keyword>
<dbReference type="GO" id="GO:0008320">
    <property type="term" value="F:protein transmembrane transporter activity"/>
    <property type="evidence" value="ECO:0007669"/>
    <property type="project" value="UniProtKB-UniRule"/>
</dbReference>
<dbReference type="GO" id="GO:0005886">
    <property type="term" value="C:plasma membrane"/>
    <property type="evidence" value="ECO:0007669"/>
    <property type="project" value="UniProtKB-SubCell"/>
</dbReference>
<dbReference type="HAMAP" id="MF_00422">
    <property type="entry name" value="SecE"/>
    <property type="match status" value="1"/>
</dbReference>
<organism evidence="10 11">
    <name type="scientific">Candidatus Fischerbacteria bacterium RBG_13_37_8</name>
    <dbReference type="NCBI Taxonomy" id="1817863"/>
    <lineage>
        <taxon>Bacteria</taxon>
        <taxon>Candidatus Fischeribacteriota</taxon>
    </lineage>
</organism>
<evidence type="ECO:0000256" key="7">
    <source>
        <dbReference type="ARBA" id="ARBA00023010"/>
    </source>
</evidence>
<comment type="subunit">
    <text evidence="9">Component of the Sec protein translocase complex. Heterotrimer consisting of SecY, SecE and SecG subunits. The heterotrimers can form oligomers, although 1 heterotrimer is thought to be able to translocate proteins. Interacts with the ribosome. Interacts with SecDF, and other proteins may be involved. Interacts with SecA.</text>
</comment>
<dbReference type="InterPro" id="IPR005807">
    <property type="entry name" value="SecE_bac"/>
</dbReference>
<dbReference type="GO" id="GO:0043952">
    <property type="term" value="P:protein transport by the Sec complex"/>
    <property type="evidence" value="ECO:0007669"/>
    <property type="project" value="UniProtKB-UniRule"/>
</dbReference>
<evidence type="ECO:0000256" key="8">
    <source>
        <dbReference type="ARBA" id="ARBA00023136"/>
    </source>
</evidence>
<sequence length="73" mass="8669">MKFIETLQSIAGKIKAFFNEVIIELKKVSWPSFKEVRYTTLIVIIAVFIFGIYLFLIDIMLTRFLQLIYKIFT</sequence>
<dbReference type="PANTHER" id="PTHR33910">
    <property type="entry name" value="PROTEIN TRANSLOCASE SUBUNIT SECE"/>
    <property type="match status" value="1"/>
</dbReference>
<evidence type="ECO:0000256" key="2">
    <source>
        <dbReference type="ARBA" id="ARBA00022448"/>
    </source>
</evidence>
<keyword evidence="8 9" id="KW-0472">Membrane</keyword>
<evidence type="ECO:0000313" key="11">
    <source>
        <dbReference type="Proteomes" id="UP000178943"/>
    </source>
</evidence>
<keyword evidence="5 9" id="KW-0653">Protein transport</keyword>
<evidence type="ECO:0000256" key="3">
    <source>
        <dbReference type="ARBA" id="ARBA00022475"/>
    </source>
</evidence>
<dbReference type="AlphaFoldDB" id="A0A1F5V995"/>
<name>A0A1F5V995_9BACT</name>
<dbReference type="InterPro" id="IPR001901">
    <property type="entry name" value="Translocase_SecE/Sec61-g"/>
</dbReference>
<dbReference type="STRING" id="1817863.A2Y62_21680"/>
<dbReference type="GO" id="GO:0009306">
    <property type="term" value="P:protein secretion"/>
    <property type="evidence" value="ECO:0007669"/>
    <property type="project" value="UniProtKB-UniRule"/>
</dbReference>
<comment type="function">
    <text evidence="9">Essential subunit of the Sec protein translocation channel SecYEG. Clamps together the 2 halves of SecY. May contact the channel plug during translocation.</text>
</comment>
<gene>
    <name evidence="9" type="primary">secE</name>
    <name evidence="10" type="ORF">A2Y62_21680</name>
</gene>
<accession>A0A1F5V995</accession>
<dbReference type="Gene3D" id="1.20.5.1030">
    <property type="entry name" value="Preprotein translocase secy subunit"/>
    <property type="match status" value="1"/>
</dbReference>
<evidence type="ECO:0000313" key="10">
    <source>
        <dbReference type="EMBL" id="OGF59965.1"/>
    </source>
</evidence>
<evidence type="ECO:0000256" key="4">
    <source>
        <dbReference type="ARBA" id="ARBA00022692"/>
    </source>
</evidence>
<keyword evidence="3 9" id="KW-1003">Cell membrane</keyword>